<evidence type="ECO:0000313" key="3">
    <source>
        <dbReference type="Proteomes" id="UP000076077"/>
    </source>
</evidence>
<evidence type="ECO:0000313" key="1">
    <source>
        <dbReference type="EMBL" id="AMX02498.1"/>
    </source>
</evidence>
<gene>
    <name evidence="1" type="ORF">A3224_07785</name>
    <name evidence="2" type="ORF">OQJ68_02220</name>
</gene>
<dbReference type="GeneID" id="76607945"/>
<dbReference type="EMBL" id="CP014864">
    <property type="protein sequence ID" value="AMX02498.1"/>
    <property type="molecule type" value="Genomic_DNA"/>
</dbReference>
<accession>A0A143HLC7</accession>
<evidence type="ECO:0000313" key="2">
    <source>
        <dbReference type="EMBL" id="MCX2800597.1"/>
    </source>
</evidence>
<protein>
    <submittedName>
        <fullName evidence="2">Aminotransferase class IV</fullName>
    </submittedName>
</protein>
<dbReference type="Proteomes" id="UP000076077">
    <property type="component" value="Chromosome"/>
</dbReference>
<reference evidence="2" key="3">
    <citation type="submission" date="2022-11" db="EMBL/GenBank/DDBJ databases">
        <title>Chitin-degrading and fungicidal potential of chitinolytic bacterial strains from marine environment of the Pacific Ocean regions.</title>
        <authorList>
            <person name="Pentekhina I."/>
            <person name="Nedashkovskaya O."/>
            <person name="Seitkalieva A."/>
            <person name="Podvolotskaya A."/>
            <person name="Tekutyeva L."/>
            <person name="Balabanova L."/>
        </authorList>
    </citation>
    <scope>NUCLEOTIDE SEQUENCE</scope>
    <source>
        <strain evidence="2">KMM 6838</strain>
    </source>
</reference>
<keyword evidence="3" id="KW-1185">Reference proteome</keyword>
<dbReference type="InterPro" id="IPR036038">
    <property type="entry name" value="Aminotransferase-like"/>
</dbReference>
<dbReference type="InterPro" id="IPR001544">
    <property type="entry name" value="Aminotrans_IV"/>
</dbReference>
<dbReference type="Gene3D" id="3.30.470.10">
    <property type="match status" value="1"/>
</dbReference>
<sequence length="260" mass="29104">MSVLPLFFLRGRAVAALPPDDDYTDGLLETMRCQSGSLPLWPLHRARLLRGESLRQSEIAEIDALITQLAAACPVPVARARLRWGIIDGRRQWDLSLFPLEQTPGLSRGVRLYVCDTRLPTIESANPGCKTLARARYNRAKAELPSDEPCDGLLLDCEGRVIESLRCNLLIRSGSAWVTPNLHRCGVRGVMREWLGSRIVLREADMDLEYLCAAQEVALCNSLRGVMPVREIIGLHRWSLGSETGLEVPRLQQLIAEELW</sequence>
<dbReference type="OrthoDB" id="9805628at2"/>
<dbReference type="Gene3D" id="3.20.10.10">
    <property type="entry name" value="D-amino Acid Aminotransferase, subunit A, domain 2"/>
    <property type="match status" value="1"/>
</dbReference>
<proteinExistence type="predicted"/>
<dbReference type="Pfam" id="PF01063">
    <property type="entry name" value="Aminotran_4"/>
    <property type="match status" value="1"/>
</dbReference>
<dbReference type="Proteomes" id="UP001209730">
    <property type="component" value="Unassembled WGS sequence"/>
</dbReference>
<reference evidence="1" key="1">
    <citation type="submission" date="2016-03" db="EMBL/GenBank/DDBJ databases">
        <authorList>
            <person name="Ploux O."/>
        </authorList>
    </citation>
    <scope>NUCLEOTIDE SEQUENCE [LARGE SCALE GENOMIC DNA]</scope>
    <source>
        <strain evidence="1">DAU221</strain>
    </source>
</reference>
<dbReference type="EMBL" id="JAPHQB010000002">
    <property type="protein sequence ID" value="MCX2800597.1"/>
    <property type="molecule type" value="Genomic_DNA"/>
</dbReference>
<dbReference type="KEGG" id="mthd:A3224_07785"/>
<dbReference type="STRING" id="252514.A3224_07785"/>
<dbReference type="AlphaFoldDB" id="A0A143HLC7"/>
<dbReference type="InterPro" id="IPR043132">
    <property type="entry name" value="BCAT-like_C"/>
</dbReference>
<dbReference type="RefSeq" id="WP_067153176.1">
    <property type="nucleotide sequence ID" value="NZ_CP014864.1"/>
</dbReference>
<organism evidence="1 3">
    <name type="scientific">Microbulbifer thermotolerans</name>
    <dbReference type="NCBI Taxonomy" id="252514"/>
    <lineage>
        <taxon>Bacteria</taxon>
        <taxon>Pseudomonadati</taxon>
        <taxon>Pseudomonadota</taxon>
        <taxon>Gammaproteobacteria</taxon>
        <taxon>Cellvibrionales</taxon>
        <taxon>Microbulbiferaceae</taxon>
        <taxon>Microbulbifer</taxon>
    </lineage>
</organism>
<dbReference type="SUPFAM" id="SSF56752">
    <property type="entry name" value="D-aminoacid aminotransferase-like PLP-dependent enzymes"/>
    <property type="match status" value="1"/>
</dbReference>
<dbReference type="InterPro" id="IPR043131">
    <property type="entry name" value="BCAT-like_N"/>
</dbReference>
<dbReference type="GO" id="GO:0008483">
    <property type="term" value="F:transaminase activity"/>
    <property type="evidence" value="ECO:0007669"/>
    <property type="project" value="UniProtKB-KW"/>
</dbReference>
<reference evidence="3" key="2">
    <citation type="submission" date="2016-03" db="EMBL/GenBank/DDBJ databases">
        <authorList>
            <person name="Lee Y.-S."/>
            <person name="Choi Y.-L."/>
        </authorList>
    </citation>
    <scope>NUCLEOTIDE SEQUENCE [LARGE SCALE GENOMIC DNA]</scope>
    <source>
        <strain evidence="3">DAU221</strain>
    </source>
</reference>
<keyword evidence="2" id="KW-0032">Aminotransferase</keyword>
<keyword evidence="2" id="KW-0808">Transferase</keyword>
<name>A0A143HLC7_MICTH</name>